<evidence type="ECO:0000256" key="2">
    <source>
        <dbReference type="ARBA" id="ARBA00023015"/>
    </source>
</evidence>
<evidence type="ECO:0000256" key="3">
    <source>
        <dbReference type="ARBA" id="ARBA00023125"/>
    </source>
</evidence>
<dbReference type="Pfam" id="PF00126">
    <property type="entry name" value="HTH_1"/>
    <property type="match status" value="1"/>
</dbReference>
<dbReference type="AlphaFoldDB" id="A0A158KIA2"/>
<organism evidence="6 7">
    <name type="scientific">Caballeronia terrestris</name>
    <dbReference type="NCBI Taxonomy" id="1226301"/>
    <lineage>
        <taxon>Bacteria</taxon>
        <taxon>Pseudomonadati</taxon>
        <taxon>Pseudomonadota</taxon>
        <taxon>Betaproteobacteria</taxon>
        <taxon>Burkholderiales</taxon>
        <taxon>Burkholderiaceae</taxon>
        <taxon>Caballeronia</taxon>
    </lineage>
</organism>
<proteinExistence type="inferred from homology"/>
<sequence>MPRQITLRQIEYFLSVADTGQISHSSNLCNVSQSSMTIALQNLEDAVGLPLLSRHAKGVRLTDAGVRFMRHVQQARQSVQEAVLAAQEVPEQISGRVCIGMTETISAYLLPSLMSTVTRRFRNLQVAVIERERETIERQLLDGELDMALLLVSNTALHDDLKCETMIRSPRRLWTPPDHPLLETQRVTLEDVAQENYLLLDMDEHVQTVARYWGKYGVTPRVRMQSTSIEAVRSLVALGEGVTILSDLVYRPWSLEGNRISRRDLSVAVPTMDVGAVWRRKVTLGRQVRTLLDLFRSWKHSTL</sequence>
<dbReference type="InterPro" id="IPR036388">
    <property type="entry name" value="WH-like_DNA-bd_sf"/>
</dbReference>
<name>A0A158KIA2_9BURK</name>
<dbReference type="EMBL" id="FCOL02000057">
    <property type="protein sequence ID" value="SAL80862.1"/>
    <property type="molecule type" value="Genomic_DNA"/>
</dbReference>
<dbReference type="GO" id="GO:0005829">
    <property type="term" value="C:cytosol"/>
    <property type="evidence" value="ECO:0007669"/>
    <property type="project" value="TreeGrafter"/>
</dbReference>
<evidence type="ECO:0000313" key="7">
    <source>
        <dbReference type="Proteomes" id="UP000054925"/>
    </source>
</evidence>
<protein>
    <submittedName>
        <fullName evidence="6">LysR family transcriptional regulator</fullName>
    </submittedName>
</protein>
<evidence type="ECO:0000313" key="6">
    <source>
        <dbReference type="EMBL" id="SAL80862.1"/>
    </source>
</evidence>
<dbReference type="InterPro" id="IPR050950">
    <property type="entry name" value="HTH-type_LysR_regulators"/>
</dbReference>
<dbReference type="InterPro" id="IPR000847">
    <property type="entry name" value="LysR_HTH_N"/>
</dbReference>
<dbReference type="InterPro" id="IPR005119">
    <property type="entry name" value="LysR_subst-bd"/>
</dbReference>
<feature type="domain" description="HTH lysR-type" evidence="5">
    <location>
        <begin position="5"/>
        <end position="62"/>
    </location>
</feature>
<comment type="caution">
    <text evidence="6">The sequence shown here is derived from an EMBL/GenBank/DDBJ whole genome shotgun (WGS) entry which is preliminary data.</text>
</comment>
<dbReference type="InterPro" id="IPR036390">
    <property type="entry name" value="WH_DNA-bd_sf"/>
</dbReference>
<evidence type="ECO:0000256" key="1">
    <source>
        <dbReference type="ARBA" id="ARBA00009437"/>
    </source>
</evidence>
<evidence type="ECO:0000259" key="5">
    <source>
        <dbReference type="PROSITE" id="PS50931"/>
    </source>
</evidence>
<dbReference type="PROSITE" id="PS50931">
    <property type="entry name" value="HTH_LYSR"/>
    <property type="match status" value="1"/>
</dbReference>
<dbReference type="GO" id="GO:0003700">
    <property type="term" value="F:DNA-binding transcription factor activity"/>
    <property type="evidence" value="ECO:0007669"/>
    <property type="project" value="InterPro"/>
</dbReference>
<dbReference type="OrthoDB" id="8679465at2"/>
<dbReference type="Gene3D" id="3.40.190.10">
    <property type="entry name" value="Periplasmic binding protein-like II"/>
    <property type="match status" value="2"/>
</dbReference>
<reference evidence="6" key="1">
    <citation type="submission" date="2016-01" db="EMBL/GenBank/DDBJ databases">
        <authorList>
            <person name="Peeters C."/>
        </authorList>
    </citation>
    <scope>NUCLEOTIDE SEQUENCE [LARGE SCALE GENOMIC DNA]</scope>
    <source>
        <strain evidence="6">LMG 22937</strain>
    </source>
</reference>
<keyword evidence="4" id="KW-0804">Transcription</keyword>
<keyword evidence="7" id="KW-1185">Reference proteome</keyword>
<dbReference type="PANTHER" id="PTHR30419">
    <property type="entry name" value="HTH-TYPE TRANSCRIPTIONAL REGULATOR YBHD"/>
    <property type="match status" value="1"/>
</dbReference>
<comment type="similarity">
    <text evidence="1">Belongs to the LysR transcriptional regulatory family.</text>
</comment>
<evidence type="ECO:0000256" key="4">
    <source>
        <dbReference type="ARBA" id="ARBA00023163"/>
    </source>
</evidence>
<keyword evidence="3" id="KW-0238">DNA-binding</keyword>
<gene>
    <name evidence="6" type="ORF">AWB67_05705</name>
</gene>
<dbReference type="GO" id="GO:0003677">
    <property type="term" value="F:DNA binding"/>
    <property type="evidence" value="ECO:0007669"/>
    <property type="project" value="UniProtKB-KW"/>
</dbReference>
<accession>A0A158KIA2</accession>
<keyword evidence="2" id="KW-0805">Transcription regulation</keyword>
<dbReference type="RefSeq" id="WP_087659513.1">
    <property type="nucleotide sequence ID" value="NZ_FCOL02000057.1"/>
</dbReference>
<dbReference type="SUPFAM" id="SSF46785">
    <property type="entry name" value="Winged helix' DNA-binding domain"/>
    <property type="match status" value="1"/>
</dbReference>
<dbReference type="Gene3D" id="1.10.10.10">
    <property type="entry name" value="Winged helix-like DNA-binding domain superfamily/Winged helix DNA-binding domain"/>
    <property type="match status" value="1"/>
</dbReference>
<dbReference type="SUPFAM" id="SSF53850">
    <property type="entry name" value="Periplasmic binding protein-like II"/>
    <property type="match status" value="1"/>
</dbReference>
<dbReference type="Pfam" id="PF03466">
    <property type="entry name" value="LysR_substrate"/>
    <property type="match status" value="1"/>
</dbReference>
<dbReference type="Proteomes" id="UP000054925">
    <property type="component" value="Unassembled WGS sequence"/>
</dbReference>